<accession>A0ABP5EVP7</accession>
<keyword evidence="6" id="KW-0239">DNA-directed DNA polymerase</keyword>
<comment type="caution">
    <text evidence="12">The sequence shown here is derived from an EMBL/GenBank/DDBJ whole genome shotgun (WGS) entry which is preliminary data.</text>
</comment>
<keyword evidence="13" id="KW-1185">Reference proteome</keyword>
<evidence type="ECO:0000256" key="7">
    <source>
        <dbReference type="ARBA" id="ARBA00034754"/>
    </source>
</evidence>
<evidence type="ECO:0000313" key="12">
    <source>
        <dbReference type="EMBL" id="GAA2008838.1"/>
    </source>
</evidence>
<dbReference type="InterPro" id="IPR027417">
    <property type="entry name" value="P-loop_NTPase"/>
</dbReference>
<dbReference type="PANTHER" id="PTHR34388">
    <property type="entry name" value="DNA POLYMERASE III SUBUNIT DELTA"/>
    <property type="match status" value="1"/>
</dbReference>
<evidence type="ECO:0000256" key="2">
    <source>
        <dbReference type="ARBA" id="ARBA00017703"/>
    </source>
</evidence>
<organism evidence="12 13">
    <name type="scientific">Brevibacterium samyangense</name>
    <dbReference type="NCBI Taxonomy" id="366888"/>
    <lineage>
        <taxon>Bacteria</taxon>
        <taxon>Bacillati</taxon>
        <taxon>Actinomycetota</taxon>
        <taxon>Actinomycetes</taxon>
        <taxon>Micrococcales</taxon>
        <taxon>Brevibacteriaceae</taxon>
        <taxon>Brevibacterium</taxon>
    </lineage>
</organism>
<evidence type="ECO:0000259" key="11">
    <source>
        <dbReference type="Pfam" id="PF21694"/>
    </source>
</evidence>
<dbReference type="RefSeq" id="WP_344309159.1">
    <property type="nucleotide sequence ID" value="NZ_BAAANO010000017.1"/>
</dbReference>
<dbReference type="EC" id="2.7.7.7" evidence="1"/>
<evidence type="ECO:0000256" key="3">
    <source>
        <dbReference type="ARBA" id="ARBA00022679"/>
    </source>
</evidence>
<dbReference type="InterPro" id="IPR010372">
    <property type="entry name" value="DNA_pol3_delta_N"/>
</dbReference>
<dbReference type="InterPro" id="IPR048466">
    <property type="entry name" value="DNA_pol3_delta-like_C"/>
</dbReference>
<feature type="compositionally biased region" description="Low complexity" evidence="9">
    <location>
        <begin position="1"/>
        <end position="26"/>
    </location>
</feature>
<dbReference type="SUPFAM" id="SSF52540">
    <property type="entry name" value="P-loop containing nucleoside triphosphate hydrolases"/>
    <property type="match status" value="1"/>
</dbReference>
<evidence type="ECO:0000259" key="10">
    <source>
        <dbReference type="Pfam" id="PF06144"/>
    </source>
</evidence>
<dbReference type="Proteomes" id="UP001500755">
    <property type="component" value="Unassembled WGS sequence"/>
</dbReference>
<dbReference type="PANTHER" id="PTHR34388:SF1">
    <property type="entry name" value="DNA POLYMERASE III SUBUNIT DELTA"/>
    <property type="match status" value="1"/>
</dbReference>
<gene>
    <name evidence="12" type="ORF">GCM10009755_19250</name>
</gene>
<dbReference type="SUPFAM" id="SSF48019">
    <property type="entry name" value="post-AAA+ oligomerization domain-like"/>
    <property type="match status" value="1"/>
</dbReference>
<name>A0ABP5EVP7_9MICO</name>
<proteinExistence type="inferred from homology"/>
<dbReference type="NCBIfam" id="TIGR01128">
    <property type="entry name" value="holA"/>
    <property type="match status" value="1"/>
</dbReference>
<feature type="domain" description="DNA polymerase III delta subunit-like C-terminal" evidence="11">
    <location>
        <begin position="226"/>
        <end position="339"/>
    </location>
</feature>
<dbReference type="Gene3D" id="1.20.272.10">
    <property type="match status" value="1"/>
</dbReference>
<dbReference type="Gene3D" id="3.40.50.300">
    <property type="entry name" value="P-loop containing nucleotide triphosphate hydrolases"/>
    <property type="match status" value="1"/>
</dbReference>
<comment type="catalytic activity">
    <reaction evidence="8">
        <text>DNA(n) + a 2'-deoxyribonucleoside 5'-triphosphate = DNA(n+1) + diphosphate</text>
        <dbReference type="Rhea" id="RHEA:22508"/>
        <dbReference type="Rhea" id="RHEA-COMP:17339"/>
        <dbReference type="Rhea" id="RHEA-COMP:17340"/>
        <dbReference type="ChEBI" id="CHEBI:33019"/>
        <dbReference type="ChEBI" id="CHEBI:61560"/>
        <dbReference type="ChEBI" id="CHEBI:173112"/>
        <dbReference type="EC" id="2.7.7.7"/>
    </reaction>
</comment>
<dbReference type="Pfam" id="PF21694">
    <property type="entry name" value="DNA_pol3_delta_C"/>
    <property type="match status" value="1"/>
</dbReference>
<evidence type="ECO:0000313" key="13">
    <source>
        <dbReference type="Proteomes" id="UP001500755"/>
    </source>
</evidence>
<keyword evidence="5" id="KW-0235">DNA replication</keyword>
<evidence type="ECO:0000256" key="9">
    <source>
        <dbReference type="SAM" id="MobiDB-lite"/>
    </source>
</evidence>
<reference evidence="13" key="1">
    <citation type="journal article" date="2019" name="Int. J. Syst. Evol. Microbiol.">
        <title>The Global Catalogue of Microorganisms (GCM) 10K type strain sequencing project: providing services to taxonomists for standard genome sequencing and annotation.</title>
        <authorList>
            <consortium name="The Broad Institute Genomics Platform"/>
            <consortium name="The Broad Institute Genome Sequencing Center for Infectious Disease"/>
            <person name="Wu L."/>
            <person name="Ma J."/>
        </authorList>
    </citation>
    <scope>NUCLEOTIDE SEQUENCE [LARGE SCALE GENOMIC DNA]</scope>
    <source>
        <strain evidence="13">JCM 14546</strain>
    </source>
</reference>
<evidence type="ECO:0000256" key="4">
    <source>
        <dbReference type="ARBA" id="ARBA00022695"/>
    </source>
</evidence>
<feature type="region of interest" description="Disordered" evidence="9">
    <location>
        <begin position="1"/>
        <end position="27"/>
    </location>
</feature>
<keyword evidence="3" id="KW-0808">Transferase</keyword>
<dbReference type="EMBL" id="BAAANO010000017">
    <property type="protein sequence ID" value="GAA2008838.1"/>
    <property type="molecule type" value="Genomic_DNA"/>
</dbReference>
<comment type="similarity">
    <text evidence="7">Belongs to the DNA polymerase HolA subunit family.</text>
</comment>
<sequence>MATRTSSRSRGGSTAKGAAKGSAKKSLVPWHRAKPAPVVLISGNESVLVRKAQDRIVQAARKNPDLEVVRLDAARYDAGALSMATAPSLFSSAKLVLVDGVAQCSEDFLKEALAYLEDVNPDVVLVLKHSGGNRGAKLLKAIEAAGHPRIDAQVMKSEADKQKFAQEEFDRAERRIEPAALDALMAALGADLSELAAGVDQLLQDTEGVITEALVDQYYGGRVEATGFKVADAAVAGRVSEALTLLRHAISTGTDPVPIVAAIAGKLRTMARVQGIGGSPAQVASELRIAPWQVDRARRDLRSWNDVALGRAILDVADADEAVKGGGRDPVYAVERLVTAVARAARTR</sequence>
<protein>
    <recommendedName>
        <fullName evidence="2">DNA polymerase III subunit delta</fullName>
        <ecNumber evidence="1">2.7.7.7</ecNumber>
    </recommendedName>
</protein>
<feature type="domain" description="DNA polymerase III delta N-terminal" evidence="10">
    <location>
        <begin position="40"/>
        <end position="140"/>
    </location>
</feature>
<dbReference type="InterPro" id="IPR005790">
    <property type="entry name" value="DNA_polIII_delta"/>
</dbReference>
<evidence type="ECO:0000256" key="6">
    <source>
        <dbReference type="ARBA" id="ARBA00022932"/>
    </source>
</evidence>
<evidence type="ECO:0000256" key="1">
    <source>
        <dbReference type="ARBA" id="ARBA00012417"/>
    </source>
</evidence>
<evidence type="ECO:0000256" key="8">
    <source>
        <dbReference type="ARBA" id="ARBA00049244"/>
    </source>
</evidence>
<dbReference type="InterPro" id="IPR008921">
    <property type="entry name" value="DNA_pol3_clamp-load_cplx_C"/>
</dbReference>
<dbReference type="Pfam" id="PF06144">
    <property type="entry name" value="DNA_pol3_delta"/>
    <property type="match status" value="1"/>
</dbReference>
<keyword evidence="4" id="KW-0548">Nucleotidyltransferase</keyword>
<evidence type="ECO:0000256" key="5">
    <source>
        <dbReference type="ARBA" id="ARBA00022705"/>
    </source>
</evidence>